<dbReference type="STRING" id="649638.Trad_2950"/>
<dbReference type="InterPro" id="IPR045008">
    <property type="entry name" value="ACX4-like"/>
</dbReference>
<evidence type="ECO:0000256" key="4">
    <source>
        <dbReference type="ARBA" id="ARBA00022827"/>
    </source>
</evidence>
<keyword evidence="5" id="KW-0560">Oxidoreductase</keyword>
<dbReference type="InterPro" id="IPR037069">
    <property type="entry name" value="AcylCoA_DH/ox_N_sf"/>
</dbReference>
<name>D7CW94_TRURR</name>
<reference evidence="9 10" key="2">
    <citation type="journal article" date="2011" name="Stand. Genomic Sci.">
        <title>Complete genome sequence of Truepera radiovictrix type strain (RQ-24).</title>
        <authorList>
            <person name="Ivanova N."/>
            <person name="Rohde C."/>
            <person name="Munk C."/>
            <person name="Nolan M."/>
            <person name="Lucas S."/>
            <person name="Del Rio T.G."/>
            <person name="Tice H."/>
            <person name="Deshpande S."/>
            <person name="Cheng J.F."/>
            <person name="Tapia R."/>
            <person name="Han C."/>
            <person name="Goodwin L."/>
            <person name="Pitluck S."/>
            <person name="Liolios K."/>
            <person name="Mavromatis K."/>
            <person name="Mikhailova N."/>
            <person name="Pati A."/>
            <person name="Chen A."/>
            <person name="Palaniappan K."/>
            <person name="Land M."/>
            <person name="Hauser L."/>
            <person name="Chang Y.J."/>
            <person name="Jeffries C.D."/>
            <person name="Brambilla E."/>
            <person name="Rohde M."/>
            <person name="Goker M."/>
            <person name="Tindall B.J."/>
            <person name="Woyke T."/>
            <person name="Bristow J."/>
            <person name="Eisen J.A."/>
            <person name="Markowitz V."/>
            <person name="Hugenholtz P."/>
            <person name="Kyrpides N.C."/>
            <person name="Klenk H.P."/>
            <person name="Lapidus A."/>
        </authorList>
    </citation>
    <scope>NUCLEOTIDE SEQUENCE [LARGE SCALE GENOMIC DNA]</scope>
    <source>
        <strain evidence="10">DSM 17093 / CIP 108686 / LMG 22925 / RQ-24</strain>
    </source>
</reference>
<dbReference type="Gene3D" id="1.20.140.10">
    <property type="entry name" value="Butyryl-CoA Dehydrogenase, subunit A, domain 3"/>
    <property type="match status" value="1"/>
</dbReference>
<organism evidence="9 10">
    <name type="scientific">Truepera radiovictrix (strain DSM 17093 / CIP 108686 / LMG 22925 / RQ-24)</name>
    <dbReference type="NCBI Taxonomy" id="649638"/>
    <lineage>
        <taxon>Bacteria</taxon>
        <taxon>Thermotogati</taxon>
        <taxon>Deinococcota</taxon>
        <taxon>Deinococci</taxon>
        <taxon>Trueperales</taxon>
        <taxon>Trueperaceae</taxon>
        <taxon>Truepera</taxon>
    </lineage>
</organism>
<dbReference type="RefSeq" id="WP_013179403.1">
    <property type="nucleotide sequence ID" value="NC_014221.1"/>
</dbReference>
<dbReference type="eggNOG" id="COG1960">
    <property type="taxonomic scope" value="Bacteria"/>
</dbReference>
<keyword evidence="4 5" id="KW-0274">FAD</keyword>
<proteinExistence type="inferred from homology"/>
<dbReference type="GO" id="GO:0003995">
    <property type="term" value="F:acyl-CoA dehydrogenase activity"/>
    <property type="evidence" value="ECO:0007669"/>
    <property type="project" value="InterPro"/>
</dbReference>
<dbReference type="HOGENOM" id="CLU_018204_8_2_0"/>
<dbReference type="Pfam" id="PF02771">
    <property type="entry name" value="Acyl-CoA_dh_N"/>
    <property type="match status" value="1"/>
</dbReference>
<dbReference type="PANTHER" id="PTHR43188">
    <property type="entry name" value="ACYL-COENZYME A OXIDASE"/>
    <property type="match status" value="1"/>
</dbReference>
<dbReference type="Gene3D" id="1.10.540.10">
    <property type="entry name" value="Acyl-CoA dehydrogenase/oxidase, N-terminal domain"/>
    <property type="match status" value="1"/>
</dbReference>
<dbReference type="Pfam" id="PF00441">
    <property type="entry name" value="Acyl-CoA_dh_1"/>
    <property type="match status" value="1"/>
</dbReference>
<dbReference type="Gene3D" id="2.40.110.10">
    <property type="entry name" value="Butyryl-CoA Dehydrogenase, subunit A, domain 2"/>
    <property type="match status" value="1"/>
</dbReference>
<dbReference type="GO" id="GO:0050660">
    <property type="term" value="F:flavin adenine dinucleotide binding"/>
    <property type="evidence" value="ECO:0007669"/>
    <property type="project" value="InterPro"/>
</dbReference>
<dbReference type="SUPFAM" id="SSF47203">
    <property type="entry name" value="Acyl-CoA dehydrogenase C-terminal domain-like"/>
    <property type="match status" value="1"/>
</dbReference>
<dbReference type="InterPro" id="IPR009100">
    <property type="entry name" value="AcylCoA_DH/oxidase_NM_dom_sf"/>
</dbReference>
<gene>
    <name evidence="9" type="ordered locus">Trad_2950</name>
</gene>
<feature type="domain" description="Acyl-CoA oxidase/dehydrogenase middle" evidence="7">
    <location>
        <begin position="191"/>
        <end position="284"/>
    </location>
</feature>
<dbReference type="PANTHER" id="PTHR43188:SF1">
    <property type="entry name" value="ACYL-COA DEHYDROGENASE"/>
    <property type="match status" value="1"/>
</dbReference>
<dbReference type="AlphaFoldDB" id="D7CW94"/>
<evidence type="ECO:0000313" key="9">
    <source>
        <dbReference type="EMBL" id="ADI16044.1"/>
    </source>
</evidence>
<evidence type="ECO:0000259" key="7">
    <source>
        <dbReference type="Pfam" id="PF02770"/>
    </source>
</evidence>
<keyword evidence="3 5" id="KW-0285">Flavoprotein</keyword>
<dbReference type="InterPro" id="IPR046373">
    <property type="entry name" value="Acyl-CoA_Oxase/DH_mid-dom_sf"/>
</dbReference>
<evidence type="ECO:0000256" key="1">
    <source>
        <dbReference type="ARBA" id="ARBA00001974"/>
    </source>
</evidence>
<accession>D7CW94</accession>
<dbReference type="InterPro" id="IPR009075">
    <property type="entry name" value="AcylCo_DH/oxidase_C"/>
</dbReference>
<dbReference type="InterPro" id="IPR036250">
    <property type="entry name" value="AcylCo_DH-like_C"/>
</dbReference>
<feature type="domain" description="Acyl-CoA dehydrogenase/oxidase C-terminal" evidence="6">
    <location>
        <begin position="301"/>
        <end position="443"/>
    </location>
</feature>
<evidence type="ECO:0000313" key="10">
    <source>
        <dbReference type="Proteomes" id="UP000000379"/>
    </source>
</evidence>
<dbReference type="InterPro" id="IPR006091">
    <property type="entry name" value="Acyl-CoA_Oxase/DH_mid-dom"/>
</dbReference>
<sequence length="450" mass="50114">MALKDMGKVMALASKIDMAKVAKLSEKVDLNELLGLVSNMDEKTLKQMMKLAAPKTPKAPPEINGDFYDIGALLTPRQREIQLRVRAFMEREVEPIINDYWQRDEFPKELIGKFRELDLIKEIFDDEGNRTPDAAVLEGITGMEMARVDVSTTTFFGVHAGLAMCSILVGGSEAQRREWLPRMRRFEVIGAFGLTEPEVGSAISQGMTTTCRREGDTWVLNGEKYWIGNATFSDITIVWARDEADNQVKGFIVRRDNPGFSVRKIANKIALRAVENGHITLQNCRVPESDRLQNATSFRTTADVLRMTRAGVAWQGVGCAMGAYEKSLAYAQKRLQFGRPIANFQLVQNLLVQMLGNVTAMQTMCFRLAQLQDAGVMTDEQASLAKVFTAKRCRETVALARELHGGKGILLDHHVARYFADTEAIYSYEGTNEINTLVVGRAITGTGAFV</sequence>
<dbReference type="InterPro" id="IPR013786">
    <property type="entry name" value="AcylCoA_DH/ox_N"/>
</dbReference>
<dbReference type="SUPFAM" id="SSF56645">
    <property type="entry name" value="Acyl-CoA dehydrogenase NM domain-like"/>
    <property type="match status" value="1"/>
</dbReference>
<dbReference type="InterPro" id="IPR006089">
    <property type="entry name" value="Acyl-CoA_DH_CS"/>
</dbReference>
<dbReference type="Proteomes" id="UP000000379">
    <property type="component" value="Chromosome"/>
</dbReference>
<dbReference type="KEGG" id="tra:Trad_2950"/>
<dbReference type="PROSITE" id="PS00073">
    <property type="entry name" value="ACYL_COA_DH_2"/>
    <property type="match status" value="1"/>
</dbReference>
<evidence type="ECO:0000256" key="5">
    <source>
        <dbReference type="RuleBase" id="RU362125"/>
    </source>
</evidence>
<evidence type="ECO:0000259" key="8">
    <source>
        <dbReference type="Pfam" id="PF02771"/>
    </source>
</evidence>
<keyword evidence="10" id="KW-1185">Reference proteome</keyword>
<feature type="domain" description="Acyl-CoA dehydrogenase/oxidase N-terminal" evidence="8">
    <location>
        <begin position="75"/>
        <end position="185"/>
    </location>
</feature>
<comment type="similarity">
    <text evidence="2 5">Belongs to the acyl-CoA dehydrogenase family.</text>
</comment>
<protein>
    <submittedName>
        <fullName evidence="9">Acyl-CoA dehydrogenase domain protein</fullName>
    </submittedName>
</protein>
<reference evidence="10" key="1">
    <citation type="submission" date="2010-05" db="EMBL/GenBank/DDBJ databases">
        <title>The complete genome of Truepera radiovictris DSM 17093.</title>
        <authorList>
            <consortium name="US DOE Joint Genome Institute (JGI-PGF)"/>
            <person name="Lucas S."/>
            <person name="Copeland A."/>
            <person name="Lapidus A."/>
            <person name="Glavina del Rio T."/>
            <person name="Dalin E."/>
            <person name="Tice H."/>
            <person name="Bruce D."/>
            <person name="Goodwin L."/>
            <person name="Pitluck S."/>
            <person name="Kyrpides N."/>
            <person name="Mavromatis K."/>
            <person name="Ovchinnikova G."/>
            <person name="Munk A.C."/>
            <person name="Detter J.C."/>
            <person name="Han C."/>
            <person name="Tapia R."/>
            <person name="Land M."/>
            <person name="Hauser L."/>
            <person name="Markowitz V."/>
            <person name="Cheng J.-F."/>
            <person name="Hugenholtz P."/>
            <person name="Woyke T."/>
            <person name="Wu D."/>
            <person name="Tindall B."/>
            <person name="Pomrenke H.G."/>
            <person name="Brambilla E."/>
            <person name="Klenk H.-P."/>
            <person name="Eisen J.A."/>
        </authorList>
    </citation>
    <scope>NUCLEOTIDE SEQUENCE [LARGE SCALE GENOMIC DNA]</scope>
    <source>
        <strain evidence="10">DSM 17093 / CIP 108686 / LMG 22925 / RQ-24</strain>
    </source>
</reference>
<dbReference type="EMBL" id="CP002049">
    <property type="protein sequence ID" value="ADI16044.1"/>
    <property type="molecule type" value="Genomic_DNA"/>
</dbReference>
<dbReference type="GO" id="GO:0006635">
    <property type="term" value="P:fatty acid beta-oxidation"/>
    <property type="evidence" value="ECO:0007669"/>
    <property type="project" value="InterPro"/>
</dbReference>
<evidence type="ECO:0000256" key="2">
    <source>
        <dbReference type="ARBA" id="ARBA00009347"/>
    </source>
</evidence>
<dbReference type="Pfam" id="PF02770">
    <property type="entry name" value="Acyl-CoA_dh_M"/>
    <property type="match status" value="1"/>
</dbReference>
<comment type="cofactor">
    <cofactor evidence="1 5">
        <name>FAD</name>
        <dbReference type="ChEBI" id="CHEBI:57692"/>
    </cofactor>
</comment>
<evidence type="ECO:0000259" key="6">
    <source>
        <dbReference type="Pfam" id="PF00441"/>
    </source>
</evidence>
<evidence type="ECO:0000256" key="3">
    <source>
        <dbReference type="ARBA" id="ARBA00022630"/>
    </source>
</evidence>